<evidence type="ECO:0000313" key="3">
    <source>
        <dbReference type="Proteomes" id="UP000191522"/>
    </source>
</evidence>
<accession>A0A1V6P8V3</accession>
<gene>
    <name evidence="2" type="ORF">PENDEC_c015G04168</name>
</gene>
<evidence type="ECO:0000313" key="2">
    <source>
        <dbReference type="EMBL" id="OQD73421.1"/>
    </source>
</evidence>
<evidence type="ECO:0000256" key="1">
    <source>
        <dbReference type="SAM" id="MobiDB-lite"/>
    </source>
</evidence>
<dbReference type="EMBL" id="MDYL01000015">
    <property type="protein sequence ID" value="OQD73421.1"/>
    <property type="molecule type" value="Genomic_DNA"/>
</dbReference>
<comment type="caution">
    <text evidence="2">The sequence shown here is derived from an EMBL/GenBank/DDBJ whole genome shotgun (WGS) entry which is preliminary data.</text>
</comment>
<dbReference type="OrthoDB" id="3262926at2759"/>
<keyword evidence="3" id="KW-1185">Reference proteome</keyword>
<feature type="compositionally biased region" description="Polar residues" evidence="1">
    <location>
        <begin position="1"/>
        <end position="13"/>
    </location>
</feature>
<organism evidence="2 3">
    <name type="scientific">Penicillium decumbens</name>
    <dbReference type="NCBI Taxonomy" id="69771"/>
    <lineage>
        <taxon>Eukaryota</taxon>
        <taxon>Fungi</taxon>
        <taxon>Dikarya</taxon>
        <taxon>Ascomycota</taxon>
        <taxon>Pezizomycotina</taxon>
        <taxon>Eurotiomycetes</taxon>
        <taxon>Eurotiomycetidae</taxon>
        <taxon>Eurotiales</taxon>
        <taxon>Aspergillaceae</taxon>
        <taxon>Penicillium</taxon>
    </lineage>
</organism>
<protein>
    <submittedName>
        <fullName evidence="2">Uncharacterized protein</fullName>
    </submittedName>
</protein>
<feature type="compositionally biased region" description="Pro residues" evidence="1">
    <location>
        <begin position="14"/>
        <end position="25"/>
    </location>
</feature>
<dbReference type="Proteomes" id="UP000191522">
    <property type="component" value="Unassembled WGS sequence"/>
</dbReference>
<feature type="region of interest" description="Disordered" evidence="1">
    <location>
        <begin position="1"/>
        <end position="26"/>
    </location>
</feature>
<sequence>MSNTAREQVNLNGSPPPPPPPPPPEILGSRISPYVLKLRTAPADYYFQAPNPPPYVDVFNAHWALFLLWHVDRPVHV</sequence>
<name>A0A1V6P8V3_PENDC</name>
<proteinExistence type="predicted"/>
<reference evidence="3" key="1">
    <citation type="journal article" date="2017" name="Nat. Microbiol.">
        <title>Global analysis of biosynthetic gene clusters reveals vast potential of secondary metabolite production in Penicillium species.</title>
        <authorList>
            <person name="Nielsen J.C."/>
            <person name="Grijseels S."/>
            <person name="Prigent S."/>
            <person name="Ji B."/>
            <person name="Dainat J."/>
            <person name="Nielsen K.F."/>
            <person name="Frisvad J.C."/>
            <person name="Workman M."/>
            <person name="Nielsen J."/>
        </authorList>
    </citation>
    <scope>NUCLEOTIDE SEQUENCE [LARGE SCALE GENOMIC DNA]</scope>
    <source>
        <strain evidence="3">IBT 11843</strain>
    </source>
</reference>
<dbReference type="AlphaFoldDB" id="A0A1V6P8V3"/>